<dbReference type="RefSeq" id="WP_143031942.1">
    <property type="nucleotide sequence ID" value="NZ_CADFGY010000015.1"/>
</dbReference>
<feature type="transmembrane region" description="Helical" evidence="1">
    <location>
        <begin position="6"/>
        <end position="26"/>
    </location>
</feature>
<keyword evidence="1" id="KW-0812">Transmembrane</keyword>
<gene>
    <name evidence="2" type="ORF">SAMN05192548_101341</name>
</gene>
<organism evidence="2 3">
    <name type="scientific">Paraburkholderia terricola</name>
    <dbReference type="NCBI Taxonomy" id="169427"/>
    <lineage>
        <taxon>Bacteria</taxon>
        <taxon>Pseudomonadati</taxon>
        <taxon>Pseudomonadota</taxon>
        <taxon>Betaproteobacteria</taxon>
        <taxon>Burkholderiales</taxon>
        <taxon>Burkholderiaceae</taxon>
        <taxon>Paraburkholderia</taxon>
    </lineage>
</organism>
<feature type="transmembrane region" description="Helical" evidence="1">
    <location>
        <begin position="33"/>
        <end position="55"/>
    </location>
</feature>
<accession>A0A1M6PLD5</accession>
<sequence>MAPMLVIGLVLIGVVCYVHYAIPMFTRGAGHRVIAHGVLILVGGACGVVSVLVPGLAESRWLVFVVAFGTVHVPAAAILFIKHLRGAGQS</sequence>
<dbReference type="OrthoDB" id="9132302at2"/>
<name>A0A1M6PLD5_9BURK</name>
<keyword evidence="1" id="KW-0472">Membrane</keyword>
<dbReference type="AlphaFoldDB" id="A0A1M6PLD5"/>
<evidence type="ECO:0000313" key="3">
    <source>
        <dbReference type="Proteomes" id="UP000184395"/>
    </source>
</evidence>
<proteinExistence type="predicted"/>
<dbReference type="EMBL" id="FRAB01000013">
    <property type="protein sequence ID" value="SHK08759.1"/>
    <property type="molecule type" value="Genomic_DNA"/>
</dbReference>
<evidence type="ECO:0000256" key="1">
    <source>
        <dbReference type="SAM" id="Phobius"/>
    </source>
</evidence>
<dbReference type="Proteomes" id="UP000184395">
    <property type="component" value="Unassembled WGS sequence"/>
</dbReference>
<protein>
    <submittedName>
        <fullName evidence="2">Uncharacterized protein</fullName>
    </submittedName>
</protein>
<evidence type="ECO:0000313" key="2">
    <source>
        <dbReference type="EMBL" id="SHK08759.1"/>
    </source>
</evidence>
<feature type="transmembrane region" description="Helical" evidence="1">
    <location>
        <begin position="61"/>
        <end position="81"/>
    </location>
</feature>
<reference evidence="2 3" key="1">
    <citation type="submission" date="2016-11" db="EMBL/GenBank/DDBJ databases">
        <authorList>
            <person name="Jaros S."/>
            <person name="Januszkiewicz K."/>
            <person name="Wedrychowicz H."/>
        </authorList>
    </citation>
    <scope>NUCLEOTIDE SEQUENCE [LARGE SCALE GENOMIC DNA]</scope>
    <source>
        <strain evidence="2 3">LMG 20594</strain>
    </source>
</reference>
<dbReference type="STRING" id="169427.SAMN05192548_101341"/>
<keyword evidence="1" id="KW-1133">Transmembrane helix</keyword>